<feature type="compositionally biased region" description="Low complexity" evidence="8">
    <location>
        <begin position="480"/>
        <end position="490"/>
    </location>
</feature>
<dbReference type="SUPFAM" id="SSF48371">
    <property type="entry name" value="ARM repeat"/>
    <property type="match status" value="1"/>
</dbReference>
<feature type="domain" description="PUM-HD" evidence="9">
    <location>
        <begin position="757"/>
        <end position="1142"/>
    </location>
</feature>
<dbReference type="InterPro" id="IPR012940">
    <property type="entry name" value="NABP"/>
</dbReference>
<dbReference type="GO" id="GO:0003729">
    <property type="term" value="F:mRNA binding"/>
    <property type="evidence" value="ECO:0007669"/>
    <property type="project" value="TreeGrafter"/>
</dbReference>
<evidence type="ECO:0000259" key="9">
    <source>
        <dbReference type="PROSITE" id="PS50303"/>
    </source>
</evidence>
<dbReference type="InterPro" id="IPR011989">
    <property type="entry name" value="ARM-like"/>
</dbReference>
<dbReference type="Pfam" id="PF00806">
    <property type="entry name" value="PUF"/>
    <property type="match status" value="8"/>
</dbReference>
<accession>A0A978VUC1</accession>
<dbReference type="GO" id="GO:0006417">
    <property type="term" value="P:regulation of translation"/>
    <property type="evidence" value="ECO:0007669"/>
    <property type="project" value="UniProtKB-KW"/>
</dbReference>
<feature type="region of interest" description="Disordered" evidence="8">
    <location>
        <begin position="35"/>
        <end position="57"/>
    </location>
</feature>
<comment type="subcellular location">
    <subcellularLocation>
        <location evidence="1">Cytoplasm</location>
    </subcellularLocation>
</comment>
<evidence type="ECO:0000256" key="4">
    <source>
        <dbReference type="ARBA" id="ARBA00022845"/>
    </source>
</evidence>
<dbReference type="GO" id="GO:0005737">
    <property type="term" value="C:cytoplasm"/>
    <property type="evidence" value="ECO:0007669"/>
    <property type="project" value="UniProtKB-SubCell"/>
</dbReference>
<name>A0A978VUC1_ZIZJJ</name>
<dbReference type="EMBL" id="JAEACU010000002">
    <property type="protein sequence ID" value="KAH7542416.1"/>
    <property type="molecule type" value="Genomic_DNA"/>
</dbReference>
<dbReference type="PROSITE" id="PS50302">
    <property type="entry name" value="PUM"/>
    <property type="match status" value="8"/>
</dbReference>
<comment type="function">
    <text evidence="6">Sequence-specific RNA-binding protein that regulates translation and mRNA stability by binding the 3'-UTR of target mRNAs. Binds the APUM-binding elements (APBEs) in the 3'-UTR mRNA sequence of CLV1, PNH, WUS and FAS2.</text>
</comment>
<dbReference type="PANTHER" id="PTHR12537">
    <property type="entry name" value="RNA BINDING PROTEIN PUMILIO-RELATED"/>
    <property type="match status" value="1"/>
</dbReference>
<dbReference type="Pfam" id="PF07990">
    <property type="entry name" value="NABP"/>
    <property type="match status" value="1"/>
</dbReference>
<proteinExistence type="predicted"/>
<reference evidence="10" key="1">
    <citation type="journal article" date="2021" name="Front. Plant Sci.">
        <title>Chromosome-Scale Genome Assembly for Chinese Sour Jujube and Insights Into Its Genome Evolution and Domestication Signature.</title>
        <authorList>
            <person name="Shen L.-Y."/>
            <person name="Luo H."/>
            <person name="Wang X.-L."/>
            <person name="Wang X.-M."/>
            <person name="Qiu X.-J."/>
            <person name="Liu H."/>
            <person name="Zhou S.-S."/>
            <person name="Jia K.-H."/>
            <person name="Nie S."/>
            <person name="Bao Y.-T."/>
            <person name="Zhang R.-G."/>
            <person name="Yun Q.-Z."/>
            <person name="Chai Y.-H."/>
            <person name="Lu J.-Y."/>
            <person name="Li Y."/>
            <person name="Zhao S.-W."/>
            <person name="Mao J.-F."/>
            <person name="Jia S.-G."/>
            <person name="Mao Y.-M."/>
        </authorList>
    </citation>
    <scope>NUCLEOTIDE SEQUENCE</scope>
    <source>
        <strain evidence="10">AT0</strain>
        <tissue evidence="10">Leaf</tissue>
    </source>
</reference>
<keyword evidence="2" id="KW-0963">Cytoplasm</keyword>
<keyword evidence="5" id="KW-0694">RNA-binding</keyword>
<dbReference type="FunFam" id="1.25.10.10:FF:000004">
    <property type="entry name" value="Pumilio homolog 1 isoform 2"/>
    <property type="match status" value="1"/>
</dbReference>
<evidence type="ECO:0000256" key="6">
    <source>
        <dbReference type="ARBA" id="ARBA00055193"/>
    </source>
</evidence>
<dbReference type="AlphaFoldDB" id="A0A978VUC1"/>
<evidence type="ECO:0000256" key="1">
    <source>
        <dbReference type="ARBA" id="ARBA00004496"/>
    </source>
</evidence>
<evidence type="ECO:0000256" key="5">
    <source>
        <dbReference type="ARBA" id="ARBA00022884"/>
    </source>
</evidence>
<feature type="repeat" description="Pumilio" evidence="7">
    <location>
        <begin position="921"/>
        <end position="957"/>
    </location>
</feature>
<dbReference type="InterPro" id="IPR033133">
    <property type="entry name" value="PUM-HD"/>
</dbReference>
<feature type="region of interest" description="Disordered" evidence="8">
    <location>
        <begin position="450"/>
        <end position="516"/>
    </location>
</feature>
<evidence type="ECO:0000256" key="8">
    <source>
        <dbReference type="SAM" id="MobiDB-lite"/>
    </source>
</evidence>
<evidence type="ECO:0000256" key="7">
    <source>
        <dbReference type="PROSITE-ProRule" id="PRU00317"/>
    </source>
</evidence>
<evidence type="ECO:0000256" key="3">
    <source>
        <dbReference type="ARBA" id="ARBA00022737"/>
    </source>
</evidence>
<evidence type="ECO:0000313" key="10">
    <source>
        <dbReference type="EMBL" id="KAH7542416.1"/>
    </source>
</evidence>
<dbReference type="InterPro" id="IPR001313">
    <property type="entry name" value="Pumilio_RNA-bd_rpt"/>
</dbReference>
<feature type="repeat" description="Pumilio" evidence="7">
    <location>
        <begin position="885"/>
        <end position="920"/>
    </location>
</feature>
<dbReference type="InterPro" id="IPR033712">
    <property type="entry name" value="Pumilio_RNA-bd"/>
</dbReference>
<dbReference type="Proteomes" id="UP000813462">
    <property type="component" value="Unassembled WGS sequence"/>
</dbReference>
<organism evidence="10 11">
    <name type="scientific">Ziziphus jujuba var. spinosa</name>
    <dbReference type="NCBI Taxonomy" id="714518"/>
    <lineage>
        <taxon>Eukaryota</taxon>
        <taxon>Viridiplantae</taxon>
        <taxon>Streptophyta</taxon>
        <taxon>Embryophyta</taxon>
        <taxon>Tracheophyta</taxon>
        <taxon>Spermatophyta</taxon>
        <taxon>Magnoliopsida</taxon>
        <taxon>eudicotyledons</taxon>
        <taxon>Gunneridae</taxon>
        <taxon>Pentapetalae</taxon>
        <taxon>rosids</taxon>
        <taxon>fabids</taxon>
        <taxon>Rosales</taxon>
        <taxon>Rhamnaceae</taxon>
        <taxon>Paliureae</taxon>
        <taxon>Ziziphus</taxon>
    </lineage>
</organism>
<feature type="repeat" description="Pumilio" evidence="7">
    <location>
        <begin position="777"/>
        <end position="812"/>
    </location>
</feature>
<comment type="caution">
    <text evidence="10">The sequence shown here is derived from an EMBL/GenBank/DDBJ whole genome shotgun (WGS) entry which is preliminary data.</text>
</comment>
<dbReference type="CDD" id="cd07920">
    <property type="entry name" value="Pumilio"/>
    <property type="match status" value="1"/>
</dbReference>
<keyword evidence="4" id="KW-0810">Translation regulation</keyword>
<gene>
    <name evidence="10" type="ORF">FEM48_Zijuj02G0071100</name>
</gene>
<sequence length="1172" mass="126627">MLSELGRRPMVGGNDGSFGDELEKEIGLLLREQRRQEADDREHELNLYSRSGSAPPTVEGSLSAVGGLFGGGSVPGVGSGGGGAAAFPDFPGAKNGNGFVSEEELRSDPAYLSYYYSNVNLNPRLPPPLLSKEDWRFTQRLKGGNPVLGGIGDRRGSRADDGSGISLFSMPPGFNSRKQEGEIESDKLRGSAEWGGDGLIGLPGLGLGNKQKSLAEIFQVSSAEVEFILVVSYVIELVLFQIHFGKLFNLGIAISAYQYVKDDLGRAAPVSGLPSRPASRNAFDENVDTVASAEADMVHLHRELLTSDALRSGANGQGSSAMQSMGPPSSYTYAAALGASLSRSTTPDPQLVARAPSPCITPIGGGRVGASEKRGITSPNSFNGVSSNMNESADLVAALSGMNLSTNGMVDDDNHLPSQIGQDVDNHQNFLFGLQGGESQNKKHPYLKKSESGHVHMPSVPHPAKGSYSDLGKNNGGGSADLSNSSSNRSVELQKSAVPSNNPYLKGSPTSTLNGGGGLPVQYQQLDGTNSSFSNYNLGGYSMNPALASMMANQLGTGNLPPLFENIAAAAPGIDSRVLGGLASGQNAAAAASESHNLGRIGSQMTGNALQSPFIDPMYLQYMRTSEYAAAQLAALNDPSSDRNYLGNSYMNLLELQKAYLGTLLSPQKSQYGVPLGGKSSGSNHHSYYGNPAFGVGMSYPGSPMASPVIPNSPVGSGSPMRHNDLNLRFPSGMRNLAGGVMGAWHLDAGCNMDESFASSLLEEFKSNKTKSFELLEIAGHVVEFSADQYGSRFIQQKLETATTEEKNMVYQEIMPQALALMTDVFGNYVIQKFFEHGLAPQRRELGNKLFGHVLTLSLQMYGCRVIQKAIEVVDLDQKIKMVEELDGHVMRCVRDQNGNHVIQKCIECVPEDAIHFIVSTFFDQVVSLSTHPYGCRVIQRVLEHCKDPNTQSKVMDEILGAVSMLAQDQYGNYVVQHVLEHGKPHERSAIIKELAGKIVQMSQQKFASNVVEKCLTFGGPAERELLVNEMLGSTDENEPLQNLHRLRESGQNGISFSQKQLKFPQFLENCDFKFMANTWTDFGCKQAMMKDQFANYVVQKVLETCDDQQRELILSRIKVHLNALKKYTYGKHIVARVEKLVAAGVLNFIRRIEKAEVQMLSTPDAPVEEIK</sequence>
<keyword evidence="3" id="KW-0677">Repeat</keyword>
<feature type="repeat" description="Pumilio" evidence="7">
    <location>
        <begin position="958"/>
        <end position="993"/>
    </location>
</feature>
<evidence type="ECO:0000313" key="11">
    <source>
        <dbReference type="Proteomes" id="UP000813462"/>
    </source>
</evidence>
<feature type="repeat" description="Pumilio" evidence="7">
    <location>
        <begin position="1074"/>
        <end position="1116"/>
    </location>
</feature>
<dbReference type="SMART" id="SM00025">
    <property type="entry name" value="Pumilio"/>
    <property type="match status" value="8"/>
</dbReference>
<feature type="repeat" description="Pumilio" evidence="7">
    <location>
        <begin position="849"/>
        <end position="884"/>
    </location>
</feature>
<dbReference type="PANTHER" id="PTHR12537:SF128">
    <property type="entry name" value="PUMILIO HOMOLOG 1-RELATED"/>
    <property type="match status" value="1"/>
</dbReference>
<feature type="repeat" description="Pumilio" evidence="7">
    <location>
        <begin position="813"/>
        <end position="848"/>
    </location>
</feature>
<feature type="compositionally biased region" description="Polar residues" evidence="8">
    <location>
        <begin position="491"/>
        <end position="513"/>
    </location>
</feature>
<dbReference type="PROSITE" id="PS50303">
    <property type="entry name" value="PUM_HD"/>
    <property type="match status" value="1"/>
</dbReference>
<feature type="compositionally biased region" description="Basic and acidic residues" evidence="8">
    <location>
        <begin position="35"/>
        <end position="45"/>
    </location>
</feature>
<protein>
    <recommendedName>
        <fullName evidence="9">PUM-HD domain-containing protein</fullName>
    </recommendedName>
</protein>
<dbReference type="Gene3D" id="1.25.10.10">
    <property type="entry name" value="Leucine-rich Repeat Variant"/>
    <property type="match status" value="1"/>
</dbReference>
<evidence type="ECO:0000256" key="2">
    <source>
        <dbReference type="ARBA" id="ARBA00022490"/>
    </source>
</evidence>
<feature type="repeat" description="Pumilio" evidence="7">
    <location>
        <begin position="994"/>
        <end position="1029"/>
    </location>
</feature>
<dbReference type="InterPro" id="IPR016024">
    <property type="entry name" value="ARM-type_fold"/>
</dbReference>